<dbReference type="EMBL" id="BFEA01000152">
    <property type="protein sequence ID" value="GBG71717.1"/>
    <property type="molecule type" value="Genomic_DNA"/>
</dbReference>
<evidence type="ECO:0000313" key="4">
    <source>
        <dbReference type="EMBL" id="GBG71717.1"/>
    </source>
</evidence>
<dbReference type="PANTHER" id="PTHR12957:SF2">
    <property type="entry name" value="INTEGRATOR COMPLEX SUBUNIT 6"/>
    <property type="match status" value="1"/>
</dbReference>
<dbReference type="PANTHER" id="PTHR12957">
    <property type="entry name" value="DEAD/H BOX POLYPEPTIDE 26/DICE1-RELATED"/>
    <property type="match status" value="1"/>
</dbReference>
<dbReference type="InterPro" id="IPR057413">
    <property type="entry name" value="Beta-barrel_INTS6"/>
</dbReference>
<feature type="region of interest" description="Disordered" evidence="1">
    <location>
        <begin position="499"/>
        <end position="567"/>
    </location>
</feature>
<evidence type="ECO:0000313" key="5">
    <source>
        <dbReference type="Proteomes" id="UP000265515"/>
    </source>
</evidence>
<dbReference type="OMA" id="MAFQQYL"/>
<feature type="compositionally biased region" description="Basic and acidic residues" evidence="1">
    <location>
        <begin position="899"/>
        <end position="915"/>
    </location>
</feature>
<gene>
    <name evidence="4" type="ORF">CBR_g9128</name>
</gene>
<sequence>MLVVFVVDTSASMNQRAFSGLSLLDCAKSAVEHFHKVRQRDVSSRVDRYMLVTCEEGDAALKVLDKYPFTCFLKVLKGIQARDLTNTEASMQRIFDFLHLQRLALGCDTYGQGRYAYTIDPTMIILLTDGTELTSMVGVSNSLVLSSSGPKPIGADLSSQPFRWDQRVFATVLRIPAVSSLPSERSATLPHHQAFSGSQSPVPLESTIQRICEYTGGKCIVVSSWKMLMQQIEMMAARLQPGVVASFEHIPLQGDDPLPAQVQMLCQRKIMCISRGQSQGPGHWPIPESYWPDPTQARLPPRDPHPVIAYKSVDSESFPHIPANFPCDKYEIEPTPIFGFMSKAPAGACWDVYIRNSKGPNNGYGDPFGYLKLNRVGSTLTLWVLPYNYPQLWQLLDQLSRMPATAKQSPPLSWRQELERYCAGIPPYYAGPLRAALKRSGLSPHIVPDSMDAGILNGYVAQQLKRMKAQAKLEVDRELGRMLADQQAAFGNVGSGAIPSRTSLNSNQTAVPAVQPPQEMQPGFGFTRPVGVLGAPTKDNTAGAAGSSPLPASTSASGNQGSSGVNGVGGGSGGSYVGLGPADSMWGAGVGRSGADGLERLVSTGPSTGMGAGTPAVFVSGPGLGAGAECAAVAVARDSALMKEVAVFRNAFDIPRDQLLKQLLFLPVRVAMALDAKRSKRGDGDTSRRGSRGGIGALAAQLAAQHEEEARHAVPIEKMGDFNEALMRQQPPRNPFVFAEDMERGKVPRLPFQSPYQQGQAEGPDEAWESLQNPSSPNQRGNRKRKRRPGSPAPPPPPVSPPPPCQQPNAPSGVPPKNVSAPESAVSSGSEGHAITAVGRKPLEVASDALSNREQSGFGRERPGESSACPSQLSTAPHDAIEDHPAGGGDEQPQLAHSNGDHNSKGKTAVREEGVRPVMPTKRGREGGDGSWPVQPNAGDSVREERGWGGYDVTVQHAWRDREEVVEFLLKINRVLKGLRGKDYNPLFSLLSVPVFPVDKANFVKQLVLQAQRHKKYALAEELSDYLSKTVAAGA</sequence>
<comment type="caution">
    <text evidence="4">The sequence shown here is derived from an EMBL/GenBank/DDBJ whole genome shotgun (WGS) entry which is preliminary data.</text>
</comment>
<reference evidence="4 5" key="1">
    <citation type="journal article" date="2018" name="Cell">
        <title>The Chara Genome: Secondary Complexity and Implications for Plant Terrestrialization.</title>
        <authorList>
            <person name="Nishiyama T."/>
            <person name="Sakayama H."/>
            <person name="Vries J.D."/>
            <person name="Buschmann H."/>
            <person name="Saint-Marcoux D."/>
            <person name="Ullrich K.K."/>
            <person name="Haas F.B."/>
            <person name="Vanderstraeten L."/>
            <person name="Becker D."/>
            <person name="Lang D."/>
            <person name="Vosolsobe S."/>
            <person name="Rombauts S."/>
            <person name="Wilhelmsson P.K.I."/>
            <person name="Janitza P."/>
            <person name="Kern R."/>
            <person name="Heyl A."/>
            <person name="Rumpler F."/>
            <person name="Villalobos L.I.A.C."/>
            <person name="Clay J.M."/>
            <person name="Skokan R."/>
            <person name="Toyoda A."/>
            <person name="Suzuki Y."/>
            <person name="Kagoshima H."/>
            <person name="Schijlen E."/>
            <person name="Tajeshwar N."/>
            <person name="Catarino B."/>
            <person name="Hetherington A.J."/>
            <person name="Saltykova A."/>
            <person name="Bonnot C."/>
            <person name="Breuninger H."/>
            <person name="Symeonidi A."/>
            <person name="Radhakrishnan G.V."/>
            <person name="Van Nieuwerburgh F."/>
            <person name="Deforce D."/>
            <person name="Chang C."/>
            <person name="Karol K.G."/>
            <person name="Hedrich R."/>
            <person name="Ulvskov P."/>
            <person name="Glockner G."/>
            <person name="Delwiche C.F."/>
            <person name="Petrasek J."/>
            <person name="Van de Peer Y."/>
            <person name="Friml J."/>
            <person name="Beilby M."/>
            <person name="Dolan L."/>
            <person name="Kohara Y."/>
            <person name="Sugano S."/>
            <person name="Fujiyama A."/>
            <person name="Delaux P.-M."/>
            <person name="Quint M."/>
            <person name="TheiBen G."/>
            <person name="Hagemann M."/>
            <person name="Harholt J."/>
            <person name="Dunand C."/>
            <person name="Zachgo S."/>
            <person name="Langdale J."/>
            <person name="Maumus F."/>
            <person name="Straeten D.V.D."/>
            <person name="Gould S.B."/>
            <person name="Rensing S.A."/>
        </authorList>
    </citation>
    <scope>NUCLEOTIDE SEQUENCE [LARGE SCALE GENOMIC DNA]</scope>
    <source>
        <strain evidence="4 5">S276</strain>
    </source>
</reference>
<dbReference type="Gramene" id="GBG71717">
    <property type="protein sequence ID" value="GBG71717"/>
    <property type="gene ID" value="CBR_g9128"/>
</dbReference>
<accession>A0A388KNV7</accession>
<feature type="compositionally biased region" description="Polar residues" evidence="1">
    <location>
        <begin position="770"/>
        <end position="780"/>
    </location>
</feature>
<feature type="compositionally biased region" description="Low complexity" evidence="1">
    <location>
        <begin position="541"/>
        <end position="563"/>
    </location>
</feature>
<organism evidence="4 5">
    <name type="scientific">Chara braunii</name>
    <name type="common">Braun's stonewort</name>
    <dbReference type="NCBI Taxonomy" id="69332"/>
    <lineage>
        <taxon>Eukaryota</taxon>
        <taxon>Viridiplantae</taxon>
        <taxon>Streptophyta</taxon>
        <taxon>Charophyceae</taxon>
        <taxon>Charales</taxon>
        <taxon>Characeae</taxon>
        <taxon>Chara</taxon>
    </lineage>
</organism>
<evidence type="ECO:0000259" key="2">
    <source>
        <dbReference type="Pfam" id="PF13519"/>
    </source>
</evidence>
<keyword evidence="5" id="KW-1185">Reference proteome</keyword>
<dbReference type="GO" id="GO:0034472">
    <property type="term" value="P:snRNA 3'-end processing"/>
    <property type="evidence" value="ECO:0007669"/>
    <property type="project" value="TreeGrafter"/>
</dbReference>
<dbReference type="InterPro" id="IPR036465">
    <property type="entry name" value="vWFA_dom_sf"/>
</dbReference>
<dbReference type="Pfam" id="PF13519">
    <property type="entry name" value="VWA_2"/>
    <property type="match status" value="1"/>
</dbReference>
<dbReference type="OrthoDB" id="9449012at2759"/>
<proteinExistence type="predicted"/>
<dbReference type="Proteomes" id="UP000265515">
    <property type="component" value="Unassembled WGS sequence"/>
</dbReference>
<protein>
    <submittedName>
        <fullName evidence="4">Uncharacterized protein</fullName>
    </submittedName>
</protein>
<dbReference type="InterPro" id="IPR051113">
    <property type="entry name" value="Integrator_subunit6"/>
</dbReference>
<dbReference type="FunFam" id="3.40.50.410:FF:000010">
    <property type="entry name" value="Integrator complex subunit 6 like"/>
    <property type="match status" value="1"/>
</dbReference>
<dbReference type="GO" id="GO:0032039">
    <property type="term" value="C:integrator complex"/>
    <property type="evidence" value="ECO:0007669"/>
    <property type="project" value="TreeGrafter"/>
</dbReference>
<feature type="compositionally biased region" description="Pro residues" evidence="1">
    <location>
        <begin position="791"/>
        <end position="806"/>
    </location>
</feature>
<dbReference type="CDD" id="cd00198">
    <property type="entry name" value="vWFA"/>
    <property type="match status" value="1"/>
</dbReference>
<dbReference type="Gene3D" id="3.40.50.410">
    <property type="entry name" value="von Willebrand factor, type A domain"/>
    <property type="match status" value="1"/>
</dbReference>
<dbReference type="Pfam" id="PF25462">
    <property type="entry name" value="Beta-barrel_INTS6"/>
    <property type="match status" value="1"/>
</dbReference>
<name>A0A388KNV7_CHABU</name>
<dbReference type="InterPro" id="IPR002035">
    <property type="entry name" value="VWF_A"/>
</dbReference>
<feature type="domain" description="Integrator complex subunit 6-like beta-barrel" evidence="3">
    <location>
        <begin position="266"/>
        <end position="399"/>
    </location>
</feature>
<feature type="region of interest" description="Disordered" evidence="1">
    <location>
        <begin position="749"/>
        <end position="945"/>
    </location>
</feature>
<feature type="compositionally biased region" description="Polar residues" evidence="1">
    <location>
        <begin position="500"/>
        <end position="510"/>
    </location>
</feature>
<evidence type="ECO:0000259" key="3">
    <source>
        <dbReference type="Pfam" id="PF25462"/>
    </source>
</evidence>
<feature type="domain" description="VWFA" evidence="2">
    <location>
        <begin position="3"/>
        <end position="130"/>
    </location>
</feature>
<evidence type="ECO:0000256" key="1">
    <source>
        <dbReference type="SAM" id="MobiDB-lite"/>
    </source>
</evidence>
<dbReference type="AlphaFoldDB" id="A0A388KNV7"/>
<dbReference type="SUPFAM" id="SSF53300">
    <property type="entry name" value="vWA-like"/>
    <property type="match status" value="1"/>
</dbReference>
<dbReference type="STRING" id="69332.A0A388KNV7"/>